<dbReference type="SUPFAM" id="SSF51735">
    <property type="entry name" value="NAD(P)-binding Rossmann-fold domains"/>
    <property type="match status" value="1"/>
</dbReference>
<comment type="caution">
    <text evidence="9">The sequence shown here is derived from an EMBL/GenBank/DDBJ whole genome shotgun (WGS) entry which is preliminary data.</text>
</comment>
<evidence type="ECO:0000256" key="1">
    <source>
        <dbReference type="ARBA" id="ARBA00001947"/>
    </source>
</evidence>
<dbReference type="PROSITE" id="PS00059">
    <property type="entry name" value="ADH_ZINC"/>
    <property type="match status" value="1"/>
</dbReference>
<protein>
    <submittedName>
        <fullName evidence="9">Alcohol dehydrogenase</fullName>
    </submittedName>
</protein>
<organism evidence="9 10">
    <name type="scientific">Rhodococcus opacus</name>
    <name type="common">Nocardia opaca</name>
    <dbReference type="NCBI Taxonomy" id="37919"/>
    <lineage>
        <taxon>Bacteria</taxon>
        <taxon>Bacillati</taxon>
        <taxon>Actinomycetota</taxon>
        <taxon>Actinomycetes</taxon>
        <taxon>Mycobacteriales</taxon>
        <taxon>Nocardiaceae</taxon>
        <taxon>Rhodococcus</taxon>
    </lineage>
</organism>
<feature type="domain" description="Enoyl reductase (ER)" evidence="8">
    <location>
        <begin position="11"/>
        <end position="364"/>
    </location>
</feature>
<dbReference type="SMART" id="SM00829">
    <property type="entry name" value="PKS_ER"/>
    <property type="match status" value="1"/>
</dbReference>
<keyword evidence="5" id="KW-0560">Oxidoreductase</keyword>
<keyword evidence="6" id="KW-0520">NAD</keyword>
<comment type="similarity">
    <text evidence="2 7">Belongs to the zinc-containing alcohol dehydrogenase family.</text>
</comment>
<gene>
    <name evidence="9" type="ORF">C5613_40025</name>
</gene>
<dbReference type="InterPro" id="IPR013149">
    <property type="entry name" value="ADH-like_C"/>
</dbReference>
<dbReference type="PANTHER" id="PTHR43880:SF12">
    <property type="entry name" value="ALCOHOL DEHYDROGENASE CLASS-3"/>
    <property type="match status" value="1"/>
</dbReference>
<dbReference type="InterPro" id="IPR002328">
    <property type="entry name" value="ADH_Zn_CS"/>
</dbReference>
<dbReference type="Gene3D" id="3.90.180.10">
    <property type="entry name" value="Medium-chain alcohol dehydrogenases, catalytic domain"/>
    <property type="match status" value="1"/>
</dbReference>
<dbReference type="Pfam" id="PF00107">
    <property type="entry name" value="ADH_zinc_N"/>
    <property type="match status" value="1"/>
</dbReference>
<dbReference type="InterPro" id="IPR036291">
    <property type="entry name" value="NAD(P)-bd_dom_sf"/>
</dbReference>
<evidence type="ECO:0000259" key="8">
    <source>
        <dbReference type="SMART" id="SM00829"/>
    </source>
</evidence>
<keyword evidence="4 7" id="KW-0862">Zinc</keyword>
<dbReference type="CDD" id="cd08278">
    <property type="entry name" value="benzyl_alcohol_DH"/>
    <property type="match status" value="1"/>
</dbReference>
<evidence type="ECO:0000256" key="5">
    <source>
        <dbReference type="ARBA" id="ARBA00023002"/>
    </source>
</evidence>
<evidence type="ECO:0000256" key="2">
    <source>
        <dbReference type="ARBA" id="ARBA00008072"/>
    </source>
</evidence>
<dbReference type="GO" id="GO:0008270">
    <property type="term" value="F:zinc ion binding"/>
    <property type="evidence" value="ECO:0007669"/>
    <property type="project" value="InterPro"/>
</dbReference>
<dbReference type="FunFam" id="3.40.50.720:FF:000003">
    <property type="entry name" value="S-(hydroxymethyl)glutathione dehydrogenase"/>
    <property type="match status" value="1"/>
</dbReference>
<dbReference type="RefSeq" id="WP_105423187.1">
    <property type="nucleotide sequence ID" value="NZ_PUIO01000083.1"/>
</dbReference>
<reference evidence="10" key="1">
    <citation type="submission" date="2018-02" db="EMBL/GenBank/DDBJ databases">
        <title>Draft genome sequencing of Rhodococcus opacus KU647198.</title>
        <authorList>
            <person name="Zheng B.-X."/>
        </authorList>
    </citation>
    <scope>NUCLEOTIDE SEQUENCE [LARGE SCALE GENOMIC DNA]</scope>
    <source>
        <strain evidence="10">04-OD7</strain>
    </source>
</reference>
<comment type="cofactor">
    <cofactor evidence="1 7">
        <name>Zn(2+)</name>
        <dbReference type="ChEBI" id="CHEBI:29105"/>
    </cofactor>
</comment>
<keyword evidence="3 7" id="KW-0479">Metal-binding</keyword>
<dbReference type="GO" id="GO:0046294">
    <property type="term" value="P:formaldehyde catabolic process"/>
    <property type="evidence" value="ECO:0007669"/>
    <property type="project" value="TreeGrafter"/>
</dbReference>
<evidence type="ECO:0000256" key="7">
    <source>
        <dbReference type="RuleBase" id="RU361277"/>
    </source>
</evidence>
<sequence>MNHARVALFEATDEDLTLVDVQIGPLAEDEIRIRVAGVGICHTDLTALRGGVPLPLPAVLGHEASGIVEEVGAEVTTLVPGDHVVVSFDSCRTCTQCTSGRPAYCELSAALNYFGTRVDGSTTMSRDGEPVHGNWFGQSSFGTHAVASVRNAVKVDESLPLQLLGPLGCGLQTGAGTVMSVLRPKPGQSIAVFGLGAVGLSAVMAAKALGCTPIIAIDPNPERLNLATELGATHTLDPDAIDDIVWAVTDISANGVDFSVDAVGIESVVQQALGVLRTPGTCATLGLQGLENDVVIDQGHLLFGRTLTGVIEGDVDPHQFIPQLVDLWKEGQFPFDKLIETYTLPEINEALAAAAAGSVIKPVIVFD</sequence>
<dbReference type="AlphaFoldDB" id="A0A2S8IJ36"/>
<accession>A0A2S8IJ36</accession>
<proteinExistence type="inferred from homology"/>
<dbReference type="GO" id="GO:0005829">
    <property type="term" value="C:cytosol"/>
    <property type="evidence" value="ECO:0007669"/>
    <property type="project" value="TreeGrafter"/>
</dbReference>
<evidence type="ECO:0000313" key="10">
    <source>
        <dbReference type="Proteomes" id="UP000239290"/>
    </source>
</evidence>
<dbReference type="Gene3D" id="3.40.50.720">
    <property type="entry name" value="NAD(P)-binding Rossmann-like Domain"/>
    <property type="match status" value="1"/>
</dbReference>
<dbReference type="Proteomes" id="UP000239290">
    <property type="component" value="Unassembled WGS sequence"/>
</dbReference>
<dbReference type="PANTHER" id="PTHR43880">
    <property type="entry name" value="ALCOHOL DEHYDROGENASE"/>
    <property type="match status" value="1"/>
</dbReference>
<evidence type="ECO:0000256" key="4">
    <source>
        <dbReference type="ARBA" id="ARBA00022833"/>
    </source>
</evidence>
<name>A0A2S8IJ36_RHOOP</name>
<dbReference type="GO" id="GO:0051903">
    <property type="term" value="F:S-(hydroxymethyl)glutathione dehydrogenase [NAD(P)+] activity"/>
    <property type="evidence" value="ECO:0007669"/>
    <property type="project" value="TreeGrafter"/>
</dbReference>
<dbReference type="EMBL" id="PUIO01000083">
    <property type="protein sequence ID" value="PQP14786.1"/>
    <property type="molecule type" value="Genomic_DNA"/>
</dbReference>
<evidence type="ECO:0000256" key="6">
    <source>
        <dbReference type="ARBA" id="ARBA00023027"/>
    </source>
</evidence>
<dbReference type="InterPro" id="IPR011032">
    <property type="entry name" value="GroES-like_sf"/>
</dbReference>
<dbReference type="InterPro" id="IPR013154">
    <property type="entry name" value="ADH-like_N"/>
</dbReference>
<evidence type="ECO:0000256" key="3">
    <source>
        <dbReference type="ARBA" id="ARBA00022723"/>
    </source>
</evidence>
<dbReference type="InterPro" id="IPR020843">
    <property type="entry name" value="ER"/>
</dbReference>
<dbReference type="SUPFAM" id="SSF50129">
    <property type="entry name" value="GroES-like"/>
    <property type="match status" value="1"/>
</dbReference>
<dbReference type="Pfam" id="PF08240">
    <property type="entry name" value="ADH_N"/>
    <property type="match status" value="1"/>
</dbReference>
<evidence type="ECO:0000313" key="9">
    <source>
        <dbReference type="EMBL" id="PQP14786.1"/>
    </source>
</evidence>